<dbReference type="SUPFAM" id="SSF56112">
    <property type="entry name" value="Protein kinase-like (PK-like)"/>
    <property type="match status" value="1"/>
</dbReference>
<feature type="region of interest" description="Disordered" evidence="10">
    <location>
        <begin position="296"/>
        <end position="318"/>
    </location>
</feature>
<dbReference type="Gene3D" id="1.10.510.10">
    <property type="entry name" value="Transferase(Phosphotransferase) domain 1"/>
    <property type="match status" value="1"/>
</dbReference>
<dbReference type="PANTHER" id="PTHR44899:SF3">
    <property type="entry name" value="SERINE_THREONINE-PROTEIN KINASE NEK1"/>
    <property type="match status" value="1"/>
</dbReference>
<feature type="region of interest" description="Disordered" evidence="10">
    <location>
        <begin position="832"/>
        <end position="852"/>
    </location>
</feature>
<dbReference type="CDD" id="cd08215">
    <property type="entry name" value="STKc_Nek"/>
    <property type="match status" value="1"/>
</dbReference>
<dbReference type="InterPro" id="IPR017441">
    <property type="entry name" value="Protein_kinase_ATP_BS"/>
</dbReference>
<dbReference type="CDD" id="cd22249">
    <property type="entry name" value="UDM1_RNF168_RNF169-like"/>
    <property type="match status" value="1"/>
</dbReference>
<evidence type="ECO:0000256" key="10">
    <source>
        <dbReference type="SAM" id="MobiDB-lite"/>
    </source>
</evidence>
<evidence type="ECO:0000256" key="8">
    <source>
        <dbReference type="ARBA" id="ARBA00048679"/>
    </source>
</evidence>
<feature type="domain" description="Protein kinase" evidence="11">
    <location>
        <begin position="25"/>
        <end position="286"/>
    </location>
</feature>
<feature type="compositionally biased region" description="Basic and acidic residues" evidence="10">
    <location>
        <begin position="673"/>
        <end position="702"/>
    </location>
</feature>
<evidence type="ECO:0000256" key="9">
    <source>
        <dbReference type="PROSITE-ProRule" id="PRU10141"/>
    </source>
</evidence>
<feature type="compositionally biased region" description="Polar residues" evidence="10">
    <location>
        <begin position="385"/>
        <end position="402"/>
    </location>
</feature>
<dbReference type="EC" id="2.7.11.1" evidence="1"/>
<feature type="region of interest" description="Disordered" evidence="10">
    <location>
        <begin position="1226"/>
        <end position="1245"/>
    </location>
</feature>
<feature type="compositionally biased region" description="Polar residues" evidence="10">
    <location>
        <begin position="440"/>
        <end position="471"/>
    </location>
</feature>
<feature type="compositionally biased region" description="Low complexity" evidence="10">
    <location>
        <begin position="940"/>
        <end position="960"/>
    </location>
</feature>
<dbReference type="PROSITE" id="PS50011">
    <property type="entry name" value="PROTEIN_KINASE_DOM"/>
    <property type="match status" value="1"/>
</dbReference>
<feature type="compositionally biased region" description="Basic and acidic residues" evidence="10">
    <location>
        <begin position="370"/>
        <end position="382"/>
    </location>
</feature>
<feature type="region of interest" description="Disordered" evidence="10">
    <location>
        <begin position="1473"/>
        <end position="1506"/>
    </location>
</feature>
<dbReference type="GO" id="GO:0004674">
    <property type="term" value="F:protein serine/threonine kinase activity"/>
    <property type="evidence" value="ECO:0007669"/>
    <property type="project" value="UniProtKB-KW"/>
</dbReference>
<feature type="compositionally biased region" description="Basic and acidic residues" evidence="10">
    <location>
        <begin position="1763"/>
        <end position="1773"/>
    </location>
</feature>
<dbReference type="PANTHER" id="PTHR44899">
    <property type="entry name" value="CAMK FAMILY PROTEIN KINASE"/>
    <property type="match status" value="1"/>
</dbReference>
<feature type="compositionally biased region" description="Low complexity" evidence="10">
    <location>
        <begin position="1805"/>
        <end position="1825"/>
    </location>
</feature>
<comment type="catalytic activity">
    <reaction evidence="8">
        <text>L-seryl-[protein] + ATP = O-phospho-L-seryl-[protein] + ADP + H(+)</text>
        <dbReference type="Rhea" id="RHEA:17989"/>
        <dbReference type="Rhea" id="RHEA-COMP:9863"/>
        <dbReference type="Rhea" id="RHEA-COMP:11604"/>
        <dbReference type="ChEBI" id="CHEBI:15378"/>
        <dbReference type="ChEBI" id="CHEBI:29999"/>
        <dbReference type="ChEBI" id="CHEBI:30616"/>
        <dbReference type="ChEBI" id="CHEBI:83421"/>
        <dbReference type="ChEBI" id="CHEBI:456216"/>
        <dbReference type="EC" id="2.7.11.1"/>
    </reaction>
</comment>
<dbReference type="VEuPathDB" id="CryptoDB:Cvel_19719"/>
<sequence length="2105" mass="228808">MPGVGLLLPDLGPRNRELDFTPWGYEHVKPIGAGQFGQAHLVTSLDSGEGWIAKVIDVASLDERDRQKALQEAQFLKQLSSPFVVKIRESFFMHTKLVIIMEYCEGGDLADFLDRRRESGELLAESDILRYFGQLVVGLNYIHSQKIIHRDIKTSNIFLTNGRLKIGDFGIAKDLSGTKATLNATKMVGTPQYFSPEMCNSEVCTYKADVWALGCVLYELISLKPPFMGNSMAAVFVKILWQKVDPIPPHYSEYVRGLLRRMLAKDPTLRIDLVSILDDPPFDPFVPEEARGVVHAAPTVKQSGGKETSNRRSSEASNAEAELQGLLLWKLKTRMQEAKVEPAALFLSTRTQSFHHLHLTSEDLEDAEGAGEREGEGVRSDDENPSQSTRIPESSREVSVSPCSMDRMKSEGTEEEGASSSSSSSSSSPAASDPKPDRSNALSPPRRSQTTACSKSTANPGSSTASACAKLTSNGKDPPTLSLPQMTYILNCKLPQLYMSDHETKIILRKVQHVDPHDGEARVSLSDFTRALENAPQAPEMFSSLSAEKLFSLADDLLAAFERSVEMLESQESSQHRGSERGSSTASKDDLSSKTQTTCKWVTFNVFRSTLNDGIPQVDMRERWRFSVVADKDSHGDVLFPFVVASLKEKAKRKQIKEREERLVKERKIQEEEERVRAMEWEQEQESRRRSQPEARSAHDQFGRPPSPVKSAFFASLGTPARGMSQQQQQPLGLSPGGVISVFAMTPSTSSSRATPSVANGGFHIAAGGMGEDHQYGEGSVVFDNDASSFLHQPIPESGIFLPFFSSQQAIRNSSGQRQVEEAQGGNFRKWVSPSSVQGSVPSASAGGVPTKSSFFSPDPEDMRIVEEPLDFNATLLASLRLQDLLASAALTAKTLPPPSVPASETATPISGTTGTKNERSPACSSQPLPRDSSEGVGVAAFPTGSSTSAGSGASPEPAGKLCKQQSCLKQPRPDDEKSPSSEDSPKANGVSWAEDGDNLLGRVCDKEEEEEQWGEMEEGKDRGNGEEVPEVKDTLIQKPAACPRATGLKPLRIRSGAGTGVGGDGSSSVGHAVQKSLSVWWHENSLRELPHQELFEMLEEQTEVLGLSMQELQAVWQLVLGNLEGDRRDSSTKGGEEGGGKGGFLRSVVAREIARDGCNRAGPGGSLSLEIFFYTLVSILESQHDRVKELVLFAQNAVSFWNSERRLFFWRLAGVKAATGLTPLREESVESEESGKGKDEVTEGVEETASVQKVLICLSYMLPKVETAKLRSLIAFADKTVTGEVLVKTLISNVSEKTSTVDTSDPSQSTYSKFPPSSQDEDVFGAPSPIASPVGQLLDHKDMVARMSFEASTQTLSRDPSMMSSSPELSMRKAASRDRLASLGDEVQHLSMKDVDSLWGGKSEFPCVIDAVHFLHSMMAAPGPLSQEANEWMEQLPRLLSQILHFADEVLAERDLSCFCLASALESACASASTSTLHSPPAERDRKRKEVKEDPEGLMEQLSKHRQHVDTAITALEEELHNRLPDLWYHLSSHFGTPQSGCGGGITSTRSSVNPLMPHRASEKRDSSLTQVPLVPPGNDSGIFWDVGGAVERRSWVVDGIGAAVTPEGPSPTAGSRTSTGLRDMRHQRGSLGAGFGTFSPPASRRTILKSPSLTPQNRRSVNTLKSPVAERRSLGMHSPSMFSPVDGSGGVFSPLSGRKSLSRMQTASVKDSLAAVLGVSAPDTPQTEQQRSSPPGGVKDRLAGILGLSAPDGVQVARRSPELGGQREQHRISASPPVQTVVAPAPSRSPISGPIAQGPILSPAPSASPYPESSPVAAPSARAPSPPPMASPSSAVPSFKEKETFESSDVEDLGSIASTSNLECPNVPPPPPVQRSISSAHTRQIVPHCGCFLMSLAGLRDQIEKQRKLVDTAVRLRKSFHPDAGRRTHSRAGASPSTFVEITQSSSHLHWWAGAFRMCSEGYCPLVVKSLVWCVAVMRDILRPSVEDENEFKKVVALAYMLSSERAFVGSMGSRPSMHRDEEARKRFTEMTSCRKMFVPLSFDTGVFKKLTQVENKLWENKAQMKMVKWFVCVNDVMEQTSTEAGNILGRVWASESEPMMHI</sequence>
<evidence type="ECO:0000256" key="5">
    <source>
        <dbReference type="ARBA" id="ARBA00022777"/>
    </source>
</evidence>
<feature type="region of interest" description="Disordered" evidence="10">
    <location>
        <begin position="359"/>
        <end position="471"/>
    </location>
</feature>
<feature type="compositionally biased region" description="Acidic residues" evidence="10">
    <location>
        <begin position="1007"/>
        <end position="1017"/>
    </location>
</feature>
<dbReference type="InterPro" id="IPR008271">
    <property type="entry name" value="Ser/Thr_kinase_AS"/>
</dbReference>
<feature type="compositionally biased region" description="Basic and acidic residues" evidence="10">
    <location>
        <begin position="972"/>
        <end position="986"/>
    </location>
</feature>
<evidence type="ECO:0000313" key="12">
    <source>
        <dbReference type="EMBL" id="CEM21777.1"/>
    </source>
</evidence>
<name>A0A0G4G211_9ALVE</name>
<feature type="compositionally biased region" description="Low complexity" evidence="10">
    <location>
        <begin position="418"/>
        <end position="432"/>
    </location>
</feature>
<dbReference type="PROSITE" id="PS00108">
    <property type="entry name" value="PROTEIN_KINASE_ST"/>
    <property type="match status" value="1"/>
</dbReference>
<keyword evidence="4 9" id="KW-0547">Nucleotide-binding</keyword>
<feature type="region of interest" description="Disordered" evidence="10">
    <location>
        <begin position="895"/>
        <end position="1029"/>
    </location>
</feature>
<dbReference type="InterPro" id="IPR000719">
    <property type="entry name" value="Prot_kinase_dom"/>
</dbReference>
<gene>
    <name evidence="12" type="ORF">Cvel_19719</name>
</gene>
<dbReference type="GO" id="GO:0005524">
    <property type="term" value="F:ATP binding"/>
    <property type="evidence" value="ECO:0007669"/>
    <property type="project" value="UniProtKB-UniRule"/>
</dbReference>
<keyword evidence="3" id="KW-0808">Transferase</keyword>
<feature type="compositionally biased region" description="Polar residues" evidence="10">
    <location>
        <begin position="1725"/>
        <end position="1735"/>
    </location>
</feature>
<feature type="compositionally biased region" description="Basic and acidic residues" evidence="10">
    <location>
        <begin position="1482"/>
        <end position="1496"/>
    </location>
</feature>
<dbReference type="InterPro" id="IPR051131">
    <property type="entry name" value="NEK_Ser/Thr_kinase_NIMA"/>
</dbReference>
<accession>A0A0G4G211</accession>
<protein>
    <recommendedName>
        <fullName evidence="1">non-specific serine/threonine protein kinase</fullName>
        <ecNumber evidence="1">2.7.11.1</ecNumber>
    </recommendedName>
</protein>
<dbReference type="SMART" id="SM00220">
    <property type="entry name" value="S_TKc"/>
    <property type="match status" value="1"/>
</dbReference>
<feature type="region of interest" description="Disordered" evidence="10">
    <location>
        <begin position="1634"/>
        <end position="1670"/>
    </location>
</feature>
<feature type="compositionally biased region" description="Basic and acidic residues" evidence="10">
    <location>
        <begin position="1226"/>
        <end position="1242"/>
    </location>
</feature>
<proteinExistence type="predicted"/>
<feature type="region of interest" description="Disordered" evidence="10">
    <location>
        <begin position="673"/>
        <end position="713"/>
    </location>
</feature>
<evidence type="ECO:0000259" key="11">
    <source>
        <dbReference type="PROSITE" id="PS50011"/>
    </source>
</evidence>
<reference evidence="12" key="1">
    <citation type="submission" date="2014-11" db="EMBL/GenBank/DDBJ databases">
        <authorList>
            <person name="Otto D Thomas"/>
            <person name="Naeem Raeece"/>
        </authorList>
    </citation>
    <scope>NUCLEOTIDE SEQUENCE</scope>
</reference>
<feature type="region of interest" description="Disordered" evidence="10">
    <location>
        <begin position="569"/>
        <end position="592"/>
    </location>
</feature>
<feature type="compositionally biased region" description="Polar residues" evidence="10">
    <location>
        <begin position="1651"/>
        <end position="1667"/>
    </location>
</feature>
<feature type="compositionally biased region" description="Polar residues" evidence="10">
    <location>
        <begin position="1298"/>
        <end position="1319"/>
    </location>
</feature>
<evidence type="ECO:0000256" key="6">
    <source>
        <dbReference type="ARBA" id="ARBA00022840"/>
    </source>
</evidence>
<comment type="catalytic activity">
    <reaction evidence="7">
        <text>L-threonyl-[protein] + ATP = O-phospho-L-threonyl-[protein] + ADP + H(+)</text>
        <dbReference type="Rhea" id="RHEA:46608"/>
        <dbReference type="Rhea" id="RHEA-COMP:11060"/>
        <dbReference type="Rhea" id="RHEA-COMP:11605"/>
        <dbReference type="ChEBI" id="CHEBI:15378"/>
        <dbReference type="ChEBI" id="CHEBI:30013"/>
        <dbReference type="ChEBI" id="CHEBI:30616"/>
        <dbReference type="ChEBI" id="CHEBI:61977"/>
        <dbReference type="ChEBI" id="CHEBI:456216"/>
        <dbReference type="EC" id="2.7.11.1"/>
    </reaction>
</comment>
<feature type="region of interest" description="Disordered" evidence="10">
    <location>
        <begin position="1298"/>
        <end position="1321"/>
    </location>
</feature>
<dbReference type="Pfam" id="PF00069">
    <property type="entry name" value="Pkinase"/>
    <property type="match status" value="1"/>
</dbReference>
<evidence type="ECO:0000256" key="4">
    <source>
        <dbReference type="ARBA" id="ARBA00022741"/>
    </source>
</evidence>
<feature type="binding site" evidence="9">
    <location>
        <position position="54"/>
    </location>
    <ligand>
        <name>ATP</name>
        <dbReference type="ChEBI" id="CHEBI:30616"/>
    </ligand>
</feature>
<feature type="compositionally biased region" description="Polar residues" evidence="10">
    <location>
        <begin position="903"/>
        <end position="916"/>
    </location>
</feature>
<keyword evidence="2" id="KW-0723">Serine/threonine-protein kinase</keyword>
<keyword evidence="6 9" id="KW-0067">ATP-binding</keyword>
<evidence type="ECO:0000256" key="2">
    <source>
        <dbReference type="ARBA" id="ARBA00022527"/>
    </source>
</evidence>
<feature type="compositionally biased region" description="Basic and acidic residues" evidence="10">
    <location>
        <begin position="1018"/>
        <end position="1029"/>
    </location>
</feature>
<organism evidence="12">
    <name type="scientific">Chromera velia CCMP2878</name>
    <dbReference type="NCBI Taxonomy" id="1169474"/>
    <lineage>
        <taxon>Eukaryota</taxon>
        <taxon>Sar</taxon>
        <taxon>Alveolata</taxon>
        <taxon>Colpodellida</taxon>
        <taxon>Chromeraceae</taxon>
        <taxon>Chromera</taxon>
    </lineage>
</organism>
<dbReference type="PROSITE" id="PS00107">
    <property type="entry name" value="PROTEIN_KINASE_ATP"/>
    <property type="match status" value="1"/>
</dbReference>
<evidence type="ECO:0000256" key="7">
    <source>
        <dbReference type="ARBA" id="ARBA00047899"/>
    </source>
</evidence>
<evidence type="ECO:0000256" key="1">
    <source>
        <dbReference type="ARBA" id="ARBA00012513"/>
    </source>
</evidence>
<evidence type="ECO:0000256" key="3">
    <source>
        <dbReference type="ARBA" id="ARBA00022679"/>
    </source>
</evidence>
<feature type="region of interest" description="Disordered" evidence="10">
    <location>
        <begin position="1763"/>
        <end position="1852"/>
    </location>
</feature>
<feature type="compositionally biased region" description="Low complexity" evidence="10">
    <location>
        <begin position="832"/>
        <end position="850"/>
    </location>
</feature>
<feature type="region of interest" description="Disordered" evidence="10">
    <location>
        <begin position="1722"/>
        <end position="1745"/>
    </location>
</feature>
<keyword evidence="5" id="KW-0418">Kinase</keyword>
<dbReference type="EMBL" id="CDMZ01000798">
    <property type="protein sequence ID" value="CEM21777.1"/>
    <property type="molecule type" value="Genomic_DNA"/>
</dbReference>
<dbReference type="InterPro" id="IPR011009">
    <property type="entry name" value="Kinase-like_dom_sf"/>
</dbReference>